<sequence length="403" mass="43439">MAAYQYTAARPDGANARGLIEADSARLARAELRRQGLLPLDLTEVRASRAGAGFSLRREHLNGQELALLTRQLAVMVDSGLPLEETLRSVAEQAEAPRLKRVLTAVRSRVLEGHSLNAALAEHPHSFAEYYRAAVSAGEAAGRMGPVMDRLADFMEQRQALQQRVMLALFYPATLTVVSIAVVIGLLTYVVPEIVQVFDRMGQALPWITRAMIAVSGFLRTWGPALLVVLAAALIGMRLLLRVPALRLRFAAGVLRLPLLGRLMKGLDEARFTGTLGTLVGAGVNLVDALRVAARVVGNRHLRAGFEAAAERVREGAALNQALRRERLLPAMSLRLIASGEAGGELGAMLERAATLQERALQNTVAVLLGVFEPALILSMGGAVLVIVLAILMPIFELNQLVK</sequence>
<feature type="transmembrane region" description="Helical" evidence="15">
    <location>
        <begin position="165"/>
        <end position="191"/>
    </location>
</feature>
<feature type="domain" description="Type II secretion system protein GspF" evidence="16">
    <location>
        <begin position="70"/>
        <end position="192"/>
    </location>
</feature>
<dbReference type="GO" id="GO:0005886">
    <property type="term" value="C:plasma membrane"/>
    <property type="evidence" value="ECO:0007669"/>
    <property type="project" value="UniProtKB-SubCell"/>
</dbReference>
<dbReference type="Proteomes" id="UP000092952">
    <property type="component" value="Chromosome"/>
</dbReference>
<dbReference type="PROSITE" id="PS00874">
    <property type="entry name" value="T2SP_F"/>
    <property type="match status" value="1"/>
</dbReference>
<evidence type="ECO:0000256" key="14">
    <source>
        <dbReference type="RuleBase" id="RU003923"/>
    </source>
</evidence>
<evidence type="ECO:0000256" key="2">
    <source>
        <dbReference type="ARBA" id="ARBA00004429"/>
    </source>
</evidence>
<keyword evidence="18" id="KW-1185">Reference proteome</keyword>
<dbReference type="Gene3D" id="1.20.81.30">
    <property type="entry name" value="Type II secretion system (T2SS), domain F"/>
    <property type="match status" value="2"/>
</dbReference>
<dbReference type="PRINTS" id="PR00812">
    <property type="entry name" value="BCTERIALGSPF"/>
</dbReference>
<keyword evidence="12 15" id="KW-0472">Membrane</keyword>
<keyword evidence="5" id="KW-1003">Cell membrane</keyword>
<dbReference type="GO" id="GO:0046872">
    <property type="term" value="F:metal ion binding"/>
    <property type="evidence" value="ECO:0007669"/>
    <property type="project" value="UniProtKB-KW"/>
</dbReference>
<evidence type="ECO:0000256" key="11">
    <source>
        <dbReference type="ARBA" id="ARBA00022989"/>
    </source>
</evidence>
<proteinExistence type="inferred from homology"/>
<evidence type="ECO:0000256" key="1">
    <source>
        <dbReference type="ARBA" id="ARBA00002684"/>
    </source>
</evidence>
<name>A0A1B1YRV2_9GAMM</name>
<dbReference type="STRING" id="1810504.PG2T_04530"/>
<dbReference type="InterPro" id="IPR001992">
    <property type="entry name" value="T2SS_GspF/T4SS_PilC_CS"/>
</dbReference>
<evidence type="ECO:0000256" key="12">
    <source>
        <dbReference type="ARBA" id="ARBA00023136"/>
    </source>
</evidence>
<comment type="subcellular location">
    <subcellularLocation>
        <location evidence="2 14">Cell inner membrane</location>
        <topology evidence="2 14">Multi-pass membrane protein</topology>
    </subcellularLocation>
</comment>
<dbReference type="KEGG" id="gbi:PG2T_04530"/>
<evidence type="ECO:0000256" key="15">
    <source>
        <dbReference type="SAM" id="Phobius"/>
    </source>
</evidence>
<gene>
    <name evidence="17" type="ORF">PG2T_04530</name>
</gene>
<evidence type="ECO:0000256" key="13">
    <source>
        <dbReference type="ARBA" id="ARBA00030750"/>
    </source>
</evidence>
<comment type="similarity">
    <text evidence="3 14">Belongs to the GSP F family.</text>
</comment>
<dbReference type="AlphaFoldDB" id="A0A1B1YRV2"/>
<dbReference type="NCBIfam" id="TIGR02120">
    <property type="entry name" value="GspF"/>
    <property type="match status" value="1"/>
</dbReference>
<dbReference type="InParanoid" id="A0A1B1YRV2"/>
<keyword evidence="4 14" id="KW-0813">Transport</keyword>
<evidence type="ECO:0000256" key="5">
    <source>
        <dbReference type="ARBA" id="ARBA00022475"/>
    </source>
</evidence>
<evidence type="ECO:0000313" key="17">
    <source>
        <dbReference type="EMBL" id="ANX03530.1"/>
    </source>
</evidence>
<keyword evidence="9" id="KW-0106">Calcium</keyword>
<feature type="transmembrane region" description="Helical" evidence="15">
    <location>
        <begin position="365"/>
        <end position="396"/>
    </location>
</feature>
<dbReference type="GO" id="GO:0015627">
    <property type="term" value="C:type II protein secretion system complex"/>
    <property type="evidence" value="ECO:0007669"/>
    <property type="project" value="InterPro"/>
</dbReference>
<dbReference type="EMBL" id="CP014671">
    <property type="protein sequence ID" value="ANX03530.1"/>
    <property type="molecule type" value="Genomic_DNA"/>
</dbReference>
<evidence type="ECO:0000256" key="7">
    <source>
        <dbReference type="ARBA" id="ARBA00022692"/>
    </source>
</evidence>
<dbReference type="PANTHER" id="PTHR30012:SF0">
    <property type="entry name" value="TYPE II SECRETION SYSTEM PROTEIN F-RELATED"/>
    <property type="match status" value="1"/>
</dbReference>
<dbReference type="RefSeq" id="WP_068803027.1">
    <property type="nucleotide sequence ID" value="NZ_CP014671.1"/>
</dbReference>
<dbReference type="InterPro" id="IPR018076">
    <property type="entry name" value="T2SS_GspF_dom"/>
</dbReference>
<dbReference type="PANTHER" id="PTHR30012">
    <property type="entry name" value="GENERAL SECRETION PATHWAY PROTEIN"/>
    <property type="match status" value="1"/>
</dbReference>
<dbReference type="GO" id="GO:0015628">
    <property type="term" value="P:protein secretion by the type II secretion system"/>
    <property type="evidence" value="ECO:0007669"/>
    <property type="project" value="InterPro"/>
</dbReference>
<keyword evidence="7 14" id="KW-0812">Transmembrane</keyword>
<organism evidence="17 18">
    <name type="scientific">Immundisolibacter cernigliae</name>
    <dbReference type="NCBI Taxonomy" id="1810504"/>
    <lineage>
        <taxon>Bacteria</taxon>
        <taxon>Pseudomonadati</taxon>
        <taxon>Pseudomonadota</taxon>
        <taxon>Gammaproteobacteria</taxon>
        <taxon>Immundisolibacterales</taxon>
        <taxon>Immundisolibacteraceae</taxon>
        <taxon>Immundisolibacter</taxon>
    </lineage>
</organism>
<keyword evidence="10" id="KW-0653">Protein transport</keyword>
<evidence type="ECO:0000256" key="9">
    <source>
        <dbReference type="ARBA" id="ARBA00022837"/>
    </source>
</evidence>
<evidence type="ECO:0000256" key="4">
    <source>
        <dbReference type="ARBA" id="ARBA00022448"/>
    </source>
</evidence>
<evidence type="ECO:0000256" key="8">
    <source>
        <dbReference type="ARBA" id="ARBA00022723"/>
    </source>
</evidence>
<comment type="function">
    <text evidence="1">Component of the type II secretion system inner membrane complex required for the energy-dependent secretion of extracellular factors such as proteases and toxins from the periplasm.</text>
</comment>
<evidence type="ECO:0000256" key="3">
    <source>
        <dbReference type="ARBA" id="ARBA00005745"/>
    </source>
</evidence>
<evidence type="ECO:0000256" key="10">
    <source>
        <dbReference type="ARBA" id="ARBA00022927"/>
    </source>
</evidence>
<dbReference type="InterPro" id="IPR042094">
    <property type="entry name" value="T2SS_GspF_sf"/>
</dbReference>
<dbReference type="FunFam" id="1.20.81.30:FF:000001">
    <property type="entry name" value="Type II secretion system protein F"/>
    <property type="match status" value="2"/>
</dbReference>
<keyword evidence="8" id="KW-0479">Metal-binding</keyword>
<keyword evidence="11 15" id="KW-1133">Transmembrane helix</keyword>
<dbReference type="Pfam" id="PF00482">
    <property type="entry name" value="T2SSF"/>
    <property type="match status" value="2"/>
</dbReference>
<evidence type="ECO:0000313" key="18">
    <source>
        <dbReference type="Proteomes" id="UP000092952"/>
    </source>
</evidence>
<feature type="transmembrane region" description="Helical" evidence="15">
    <location>
        <begin position="222"/>
        <end position="241"/>
    </location>
</feature>
<dbReference type="OrthoDB" id="9805682at2"/>
<reference evidence="18" key="1">
    <citation type="submission" date="2016-03" db="EMBL/GenBank/DDBJ databases">
        <title>Complete genome sequence of Solimmundus cernigliae, representing a novel lineage of polycyclic aromatic hydrocarbon degraders within the Gammaproteobacteria.</title>
        <authorList>
            <person name="Singleton D.R."/>
            <person name="Dickey A.N."/>
            <person name="Scholl E.H."/>
            <person name="Wright F.A."/>
            <person name="Aitken M.D."/>
        </authorList>
    </citation>
    <scope>NUCLEOTIDE SEQUENCE [LARGE SCALE GENOMIC DNA]</scope>
    <source>
        <strain evidence="18">TR3.2</strain>
    </source>
</reference>
<keyword evidence="6" id="KW-0997">Cell inner membrane</keyword>
<dbReference type="FunCoup" id="A0A1B1YRV2">
    <property type="interactions" value="244"/>
</dbReference>
<evidence type="ECO:0000259" key="16">
    <source>
        <dbReference type="Pfam" id="PF00482"/>
    </source>
</evidence>
<dbReference type="InterPro" id="IPR003004">
    <property type="entry name" value="GspF/PilC"/>
</dbReference>
<accession>A0A1B1YRV2</accession>
<evidence type="ECO:0000256" key="6">
    <source>
        <dbReference type="ARBA" id="ARBA00022519"/>
    </source>
</evidence>
<feature type="domain" description="Type II secretion system protein GspF" evidence="16">
    <location>
        <begin position="272"/>
        <end position="394"/>
    </location>
</feature>
<protein>
    <recommendedName>
        <fullName evidence="13">General secretion pathway protein F</fullName>
    </recommendedName>
</protein>
<dbReference type="InterPro" id="IPR011850">
    <property type="entry name" value="T2SS_GspF"/>
</dbReference>